<feature type="domain" description="HTH lysR-type" evidence="5">
    <location>
        <begin position="1"/>
        <end position="59"/>
    </location>
</feature>
<dbReference type="Pfam" id="PF00126">
    <property type="entry name" value="HTH_1"/>
    <property type="match status" value="1"/>
</dbReference>
<dbReference type="CDD" id="cd08471">
    <property type="entry name" value="PBP2_CrgA_like_2"/>
    <property type="match status" value="1"/>
</dbReference>
<comment type="similarity">
    <text evidence="1">Belongs to the LysR transcriptional regulatory family.</text>
</comment>
<dbReference type="Gene3D" id="1.10.10.10">
    <property type="entry name" value="Winged helix-like DNA-binding domain superfamily/Winged helix DNA-binding domain"/>
    <property type="match status" value="1"/>
</dbReference>
<evidence type="ECO:0000259" key="5">
    <source>
        <dbReference type="PROSITE" id="PS50931"/>
    </source>
</evidence>
<dbReference type="Gene3D" id="3.40.190.290">
    <property type="match status" value="1"/>
</dbReference>
<proteinExistence type="inferred from homology"/>
<keyword evidence="2" id="KW-0805">Transcription regulation</keyword>
<dbReference type="GO" id="GO:0006351">
    <property type="term" value="P:DNA-templated transcription"/>
    <property type="evidence" value="ECO:0007669"/>
    <property type="project" value="TreeGrafter"/>
</dbReference>
<keyword evidence="3" id="KW-0238">DNA-binding</keyword>
<dbReference type="Pfam" id="PF03466">
    <property type="entry name" value="LysR_substrate"/>
    <property type="match status" value="1"/>
</dbReference>
<dbReference type="InterPro" id="IPR058163">
    <property type="entry name" value="LysR-type_TF_proteobact-type"/>
</dbReference>
<evidence type="ECO:0000313" key="6">
    <source>
        <dbReference type="EMBL" id="MBN7826149.1"/>
    </source>
</evidence>
<dbReference type="GO" id="GO:0043565">
    <property type="term" value="F:sequence-specific DNA binding"/>
    <property type="evidence" value="ECO:0007669"/>
    <property type="project" value="TreeGrafter"/>
</dbReference>
<reference evidence="6" key="1">
    <citation type="submission" date="2021-03" db="EMBL/GenBank/DDBJ databases">
        <title>novel species isolated from a fishpond in China.</title>
        <authorList>
            <person name="Lu H."/>
            <person name="Cai Z."/>
        </authorList>
    </citation>
    <scope>NUCLEOTIDE SEQUENCE</scope>
    <source>
        <strain evidence="6">JCM 30855</strain>
    </source>
</reference>
<dbReference type="AlphaFoldDB" id="A0A939DP40"/>
<dbReference type="RefSeq" id="WP_206574265.1">
    <property type="nucleotide sequence ID" value="NZ_JAFKCV010000007.1"/>
</dbReference>
<dbReference type="InterPro" id="IPR005119">
    <property type="entry name" value="LysR_subst-bd"/>
</dbReference>
<sequence>MDRFHQLRVYVAVVEEQGFQAAARRLNLSPPAVTRAVAALEAALGIKLLNRTTRHVRTTEVGLHYFDDARRILNELEQADEAAVGINAEPQGHLVVTAPTLFGRNFVLDCIVEYLQRYPKMQVDALFLDRMVNMLEEGVDVGVRIGDLPDSTLRARKVGSVRLVLCASPAYLKKAGLPQHPEELKAHSLIVSKAASSMYDWRFTHGDKNQTTIKIPQLAPRLTVTTNDAAIHAAKQGFGITRVLSYQIADELARGQLKILLENFEPSPRPVNIIHREGRYASPKVRVFMDLLAEKLSVLGILN</sequence>
<dbReference type="PRINTS" id="PR00039">
    <property type="entry name" value="HTHLYSR"/>
</dbReference>
<dbReference type="FunFam" id="1.10.10.10:FF:000001">
    <property type="entry name" value="LysR family transcriptional regulator"/>
    <property type="match status" value="1"/>
</dbReference>
<keyword evidence="7" id="KW-1185">Reference proteome</keyword>
<accession>A0A939DP40</accession>
<evidence type="ECO:0000313" key="7">
    <source>
        <dbReference type="Proteomes" id="UP000664654"/>
    </source>
</evidence>
<evidence type="ECO:0000256" key="4">
    <source>
        <dbReference type="ARBA" id="ARBA00023163"/>
    </source>
</evidence>
<dbReference type="SUPFAM" id="SSF53850">
    <property type="entry name" value="Periplasmic binding protein-like II"/>
    <property type="match status" value="1"/>
</dbReference>
<protein>
    <submittedName>
        <fullName evidence="6">LysR family transcriptional regulator</fullName>
    </submittedName>
</protein>
<dbReference type="PANTHER" id="PTHR30537:SF5">
    <property type="entry name" value="HTH-TYPE TRANSCRIPTIONAL ACTIVATOR TTDR-RELATED"/>
    <property type="match status" value="1"/>
</dbReference>
<dbReference type="InterPro" id="IPR036388">
    <property type="entry name" value="WH-like_DNA-bd_sf"/>
</dbReference>
<evidence type="ECO:0000256" key="2">
    <source>
        <dbReference type="ARBA" id="ARBA00023015"/>
    </source>
</evidence>
<keyword evidence="4" id="KW-0804">Transcription</keyword>
<dbReference type="GO" id="GO:0003700">
    <property type="term" value="F:DNA-binding transcription factor activity"/>
    <property type="evidence" value="ECO:0007669"/>
    <property type="project" value="InterPro"/>
</dbReference>
<dbReference type="InterPro" id="IPR036390">
    <property type="entry name" value="WH_DNA-bd_sf"/>
</dbReference>
<dbReference type="SUPFAM" id="SSF46785">
    <property type="entry name" value="Winged helix' DNA-binding domain"/>
    <property type="match status" value="1"/>
</dbReference>
<dbReference type="Proteomes" id="UP000664654">
    <property type="component" value="Unassembled WGS sequence"/>
</dbReference>
<comment type="caution">
    <text evidence="6">The sequence shown here is derived from an EMBL/GenBank/DDBJ whole genome shotgun (WGS) entry which is preliminary data.</text>
</comment>
<gene>
    <name evidence="6" type="ORF">J0A66_13010</name>
</gene>
<organism evidence="6 7">
    <name type="scientific">Bowmanella dokdonensis</name>
    <dbReference type="NCBI Taxonomy" id="751969"/>
    <lineage>
        <taxon>Bacteria</taxon>
        <taxon>Pseudomonadati</taxon>
        <taxon>Pseudomonadota</taxon>
        <taxon>Gammaproteobacteria</taxon>
        <taxon>Alteromonadales</taxon>
        <taxon>Alteromonadaceae</taxon>
        <taxon>Bowmanella</taxon>
    </lineage>
</organism>
<evidence type="ECO:0000256" key="1">
    <source>
        <dbReference type="ARBA" id="ARBA00009437"/>
    </source>
</evidence>
<dbReference type="PROSITE" id="PS50931">
    <property type="entry name" value="HTH_LYSR"/>
    <property type="match status" value="1"/>
</dbReference>
<dbReference type="EMBL" id="JAFKCV010000007">
    <property type="protein sequence ID" value="MBN7826149.1"/>
    <property type="molecule type" value="Genomic_DNA"/>
</dbReference>
<name>A0A939DP40_9ALTE</name>
<dbReference type="PANTHER" id="PTHR30537">
    <property type="entry name" value="HTH-TYPE TRANSCRIPTIONAL REGULATOR"/>
    <property type="match status" value="1"/>
</dbReference>
<dbReference type="InterPro" id="IPR000847">
    <property type="entry name" value="LysR_HTH_N"/>
</dbReference>
<evidence type="ECO:0000256" key="3">
    <source>
        <dbReference type="ARBA" id="ARBA00023125"/>
    </source>
</evidence>